<reference evidence="5 6" key="1">
    <citation type="submission" date="2019-06" db="EMBL/GenBank/DDBJ databases">
        <title>The draft genome of Rhizobium smilacinae PTYR-5.</title>
        <authorList>
            <person name="Liu L."/>
            <person name="Li L."/>
            <person name="Zhang X."/>
        </authorList>
    </citation>
    <scope>NUCLEOTIDE SEQUENCE [LARGE SCALE GENOMIC DNA]</scope>
    <source>
        <strain evidence="5 6">PTYR-5</strain>
    </source>
</reference>
<dbReference type="CDD" id="cd05347">
    <property type="entry name" value="Ga5DH-like_SDR_c"/>
    <property type="match status" value="1"/>
</dbReference>
<dbReference type="GO" id="GO:0016491">
    <property type="term" value="F:oxidoreductase activity"/>
    <property type="evidence" value="ECO:0007669"/>
    <property type="project" value="UniProtKB-KW"/>
</dbReference>
<protein>
    <submittedName>
        <fullName evidence="5">SDR family NAD(P)-dependent oxidoreductase</fullName>
    </submittedName>
</protein>
<dbReference type="FunFam" id="3.40.50.720:FF:000084">
    <property type="entry name" value="Short-chain dehydrogenase reductase"/>
    <property type="match status" value="1"/>
</dbReference>
<dbReference type="SUPFAM" id="SSF51735">
    <property type="entry name" value="NAD(P)-binding Rossmann-fold domains"/>
    <property type="match status" value="1"/>
</dbReference>
<keyword evidence="6" id="KW-1185">Reference proteome</keyword>
<dbReference type="PANTHER" id="PTHR43669:SF14">
    <property type="entry name" value="OXIDOREDUCTASE"/>
    <property type="match status" value="1"/>
</dbReference>
<feature type="domain" description="Ketoreductase" evidence="4">
    <location>
        <begin position="31"/>
        <end position="170"/>
    </location>
</feature>
<dbReference type="PRINTS" id="PR00080">
    <property type="entry name" value="SDRFAMILY"/>
</dbReference>
<dbReference type="InterPro" id="IPR020904">
    <property type="entry name" value="Sc_DH/Rdtase_CS"/>
</dbReference>
<evidence type="ECO:0000259" key="4">
    <source>
        <dbReference type="SMART" id="SM00822"/>
    </source>
</evidence>
<dbReference type="SMART" id="SM00822">
    <property type="entry name" value="PKS_KR"/>
    <property type="match status" value="1"/>
</dbReference>
<evidence type="ECO:0000256" key="3">
    <source>
        <dbReference type="RuleBase" id="RU000363"/>
    </source>
</evidence>
<evidence type="ECO:0000313" key="6">
    <source>
        <dbReference type="Proteomes" id="UP000311605"/>
    </source>
</evidence>
<evidence type="ECO:0000313" key="5">
    <source>
        <dbReference type="EMBL" id="TNM63430.1"/>
    </source>
</evidence>
<dbReference type="InterPro" id="IPR036291">
    <property type="entry name" value="NAD(P)-bd_dom_sf"/>
</dbReference>
<comment type="similarity">
    <text evidence="1 3">Belongs to the short-chain dehydrogenases/reductases (SDR) family.</text>
</comment>
<evidence type="ECO:0000256" key="2">
    <source>
        <dbReference type="ARBA" id="ARBA00023002"/>
    </source>
</evidence>
<dbReference type="NCBIfam" id="NF005711">
    <property type="entry name" value="PRK07523.1"/>
    <property type="match status" value="1"/>
</dbReference>
<name>A0A5C4XLA7_9HYPH</name>
<sequence>MLSITSMSTSKNLMNREEFSMSFPLFDLTGKTALITGSSQGIGLALARGLAEHGATVILNGRDETKLNAAREQLTADGFTAHPIAFDATDHTSVAAGIDKIEAEIGPIDILINNAGMQHRSPLEDFPIDKWQQLLTTNISSVFYVGQAVARHMIARGHGKIINIASVQSELARPSIAPYTATKGAVKNLTKGMSTDWAKHGLQVNAIAPGYFKTPLNQALVDNPEFSAWLEKRTPAARWGNVDELVGAAVFLSGKGSSFVNGHTLYVDGGITISL</sequence>
<dbReference type="Pfam" id="PF00106">
    <property type="entry name" value="adh_short"/>
    <property type="match status" value="1"/>
</dbReference>
<proteinExistence type="inferred from homology"/>
<dbReference type="PROSITE" id="PS00061">
    <property type="entry name" value="ADH_SHORT"/>
    <property type="match status" value="1"/>
</dbReference>
<organism evidence="5 6">
    <name type="scientific">Aliirhizobium smilacinae</name>
    <dbReference type="NCBI Taxonomy" id="1395944"/>
    <lineage>
        <taxon>Bacteria</taxon>
        <taxon>Pseudomonadati</taxon>
        <taxon>Pseudomonadota</taxon>
        <taxon>Alphaproteobacteria</taxon>
        <taxon>Hyphomicrobiales</taxon>
        <taxon>Rhizobiaceae</taxon>
        <taxon>Aliirhizobium</taxon>
    </lineage>
</organism>
<comment type="caution">
    <text evidence="5">The sequence shown here is derived from an EMBL/GenBank/DDBJ whole genome shotgun (WGS) entry which is preliminary data.</text>
</comment>
<accession>A0A5C4XLA7</accession>
<dbReference type="OrthoDB" id="286404at2"/>
<dbReference type="AlphaFoldDB" id="A0A5C4XLA7"/>
<dbReference type="PANTHER" id="PTHR43669">
    <property type="entry name" value="5-KETO-D-GLUCONATE 5-REDUCTASE"/>
    <property type="match status" value="1"/>
</dbReference>
<dbReference type="InterPro" id="IPR057326">
    <property type="entry name" value="KR_dom"/>
</dbReference>
<dbReference type="InterPro" id="IPR002347">
    <property type="entry name" value="SDR_fam"/>
</dbReference>
<dbReference type="PRINTS" id="PR00081">
    <property type="entry name" value="GDHRDH"/>
</dbReference>
<gene>
    <name evidence="5" type="ORF">FHP24_11475</name>
</gene>
<dbReference type="Proteomes" id="UP000311605">
    <property type="component" value="Unassembled WGS sequence"/>
</dbReference>
<evidence type="ECO:0000256" key="1">
    <source>
        <dbReference type="ARBA" id="ARBA00006484"/>
    </source>
</evidence>
<dbReference type="EMBL" id="VDMN01000002">
    <property type="protein sequence ID" value="TNM63430.1"/>
    <property type="molecule type" value="Genomic_DNA"/>
</dbReference>
<dbReference type="Gene3D" id="3.40.50.720">
    <property type="entry name" value="NAD(P)-binding Rossmann-like Domain"/>
    <property type="match status" value="1"/>
</dbReference>
<keyword evidence="2" id="KW-0560">Oxidoreductase</keyword>